<accession>A0AAN7NDA2</accession>
<keyword evidence="2" id="KW-1185">Reference proteome</keyword>
<evidence type="ECO:0000313" key="2">
    <source>
        <dbReference type="Proteomes" id="UP001333110"/>
    </source>
</evidence>
<gene>
    <name evidence="1" type="ORF">QYF61_027206</name>
</gene>
<organism evidence="1 2">
    <name type="scientific">Mycteria americana</name>
    <name type="common">Wood stork</name>
    <dbReference type="NCBI Taxonomy" id="33587"/>
    <lineage>
        <taxon>Eukaryota</taxon>
        <taxon>Metazoa</taxon>
        <taxon>Chordata</taxon>
        <taxon>Craniata</taxon>
        <taxon>Vertebrata</taxon>
        <taxon>Euteleostomi</taxon>
        <taxon>Archelosauria</taxon>
        <taxon>Archosauria</taxon>
        <taxon>Dinosauria</taxon>
        <taxon>Saurischia</taxon>
        <taxon>Theropoda</taxon>
        <taxon>Coelurosauria</taxon>
        <taxon>Aves</taxon>
        <taxon>Neognathae</taxon>
        <taxon>Neoaves</taxon>
        <taxon>Aequornithes</taxon>
        <taxon>Ciconiiformes</taxon>
        <taxon>Ciconiidae</taxon>
        <taxon>Mycteria</taxon>
    </lineage>
</organism>
<evidence type="ECO:0000313" key="1">
    <source>
        <dbReference type="EMBL" id="KAK4823197.1"/>
    </source>
</evidence>
<dbReference type="EMBL" id="JAUNZN010000004">
    <property type="protein sequence ID" value="KAK4823197.1"/>
    <property type="molecule type" value="Genomic_DNA"/>
</dbReference>
<reference evidence="1 2" key="1">
    <citation type="journal article" date="2023" name="J. Hered.">
        <title>Chromosome-level genome of the wood stork (Mycteria americana) provides insight into avian chromosome evolution.</title>
        <authorList>
            <person name="Flamio R. Jr."/>
            <person name="Ramstad K.M."/>
        </authorList>
    </citation>
    <scope>NUCLEOTIDE SEQUENCE [LARGE SCALE GENOMIC DNA]</scope>
    <source>
        <strain evidence="1">JAX WOST 10</strain>
    </source>
</reference>
<proteinExistence type="predicted"/>
<name>A0AAN7NDA2_MYCAM</name>
<comment type="caution">
    <text evidence="1">The sequence shown here is derived from an EMBL/GenBank/DDBJ whole genome shotgun (WGS) entry which is preliminary data.</text>
</comment>
<dbReference type="AlphaFoldDB" id="A0AAN7NDA2"/>
<dbReference type="Proteomes" id="UP001333110">
    <property type="component" value="Unassembled WGS sequence"/>
</dbReference>
<protein>
    <submittedName>
        <fullName evidence="1">Uncharacterized protein</fullName>
    </submittedName>
</protein>
<sequence length="225" mass="24239">MEPFLRHCLVTGAGAAQKVLAARGQVGPAISPAASRSPQRLSWAPLHTGEGFHSSDHFCGPPLDLLQQVHVLLVLRTPELDAALQDTVGFLGCECTLSAHVQFFIHQYPQVLLGRAALNPFIPQPVLILGVAPTQVQDPALGLVEPHEVHTGPLLELVQVPLDGILSLRCANRTTQLGVICKFAEEVDPLHLYAGRFIFNDPLGNLLILRLKKPHLQAPGTSVAL</sequence>